<dbReference type="InterPro" id="IPR024983">
    <property type="entry name" value="CHAT_dom"/>
</dbReference>
<dbReference type="Proteomes" id="UP001146067">
    <property type="component" value="Unassembled WGS sequence"/>
</dbReference>
<sequence>MRGRDELLEMLHQSLAWIESSQDPSMAWSPGVMALAEHLRASLVETQASDIHARLALGWLTWYQVLAAPSAAVRDAKTAEALDLLADPAVAGFGHLDLPEALLPALADRSVARMLDLLNYAAAQADAQLFSDLVDQWLFLTSVTPQTHPERARRLAWCCGMLVVRHQRTGAAADIERAVAVGKLAVELGSGDHDLGIHLSNLSAAHKTRYDLHHEPADLDEAIATARRAVAITPGPAVLAPATNLCGVLILRYKRDGDDADVTEAVRIGRIAAAHAQSDAPDRELALYNFANALYFQYQSTGSPPVLLEAVQVAKEAVRTGEGRPDAGMRLELLADVLQERSTLNRSVADLDSAILAARRVIELSATPKPEHSHRLAGLLFDRASRFMADTTIEDLDELVAVSRRSAASPTEAFVITSLSIALLARFSKSDAEADLDEAVEVARRGAAFDPATRGGGRGALQQLDQALWARWEHRGETRDLDELIATRTKIVEATPAADPALSERRSRLAQSLFTRYATTDAAADLEAAVSALREALAAASDGTGRLVHRTDLSCVLHALYSLRHSRSDLAEAADHARAAAAEAPAASASSLLYNLAVVLHDWARKSGDLGDLDLAISLAKRALAAHDQPGEAIRGHFLASRTRTGQLPSTRLGPDDLHVMIEDYLAHRFEWTNAKADADTLVRLRREAADRWGGEGRAGAGGPEALAAALKLRFLLTYDPADIDEAVVHYRAALEREPESAGRMVPLSDALRHRANATQEESDLEEALELARRAVRLGPWSHAYGNLAMVLLDRFKAERYLYEELDEAVDAARQAVDADPEGVDRPKWLFTLGEVLLMRVQRPNRLPGSRGDEGREEDRKEALRVLAELVRMPVAPPQYRVQAAKRVGWLAVNAVETAREFEDYEPEDLALAADVLAVAVGLLTDVAPRRMGRGEQQQAMASMAGVAGDAAMLALVDPSRPTKERARRALALLEQGRAVLLGRVLDTRGGLAELRAADPALAERFTMLRDALDRDPDATVPADDDRIDTAAGLEALLREIRRLDGFADFAMPPDVDDLFAVAAQGPIVCFNLASGGTALLISTEDVSALDLPGVNAATVTDQANEFHVALREAHDPAGDRIRAQQTLTDVLKWLWDNVTGPVLDALGIDGTAPGDAPLPRIWWAPGGYLGLLPLHAAGHHDQPGSGMTVLDRAVSSYTPTVKALRHARSRQATGGARGSLIVPMPTTPGMSDLRHVPEETEMLAELLPEALVVDEPDRDRVLAALPGRSIAHFACHGSFDLNDPAASRLVLHDYKDRPLTVAQLASIDFEGAALAFLSACHTALNATERLLEEGMHLAAAMQAAGFPQVVATLWEVDDEIAVEIAEDFYTDMIDPRTGRPETARAARSLHRAVRLQRDRYPATPSLWASHLHFGA</sequence>
<dbReference type="InterPro" id="IPR019734">
    <property type="entry name" value="TPR_rpt"/>
</dbReference>
<keyword evidence="1" id="KW-0802">TPR repeat</keyword>
<feature type="domain" description="CHAT" evidence="2">
    <location>
        <begin position="1130"/>
        <end position="1415"/>
    </location>
</feature>
<evidence type="ECO:0000313" key="3">
    <source>
        <dbReference type="EMBL" id="MDA1359528.1"/>
    </source>
</evidence>
<proteinExistence type="predicted"/>
<dbReference type="Gene3D" id="1.25.40.10">
    <property type="entry name" value="Tetratricopeptide repeat domain"/>
    <property type="match status" value="2"/>
</dbReference>
<dbReference type="InterPro" id="IPR011990">
    <property type="entry name" value="TPR-like_helical_dom_sf"/>
</dbReference>
<gene>
    <name evidence="3" type="ORF">O1R50_07840</name>
</gene>
<organism evidence="3 4">
    <name type="scientific">Glycomyces luteolus</name>
    <dbReference type="NCBI Taxonomy" id="2670330"/>
    <lineage>
        <taxon>Bacteria</taxon>
        <taxon>Bacillati</taxon>
        <taxon>Actinomycetota</taxon>
        <taxon>Actinomycetes</taxon>
        <taxon>Glycomycetales</taxon>
        <taxon>Glycomycetaceae</taxon>
        <taxon>Glycomyces</taxon>
    </lineage>
</organism>
<dbReference type="RefSeq" id="WP_270109370.1">
    <property type="nucleotide sequence ID" value="NZ_JAPZVP010000005.1"/>
</dbReference>
<evidence type="ECO:0000256" key="1">
    <source>
        <dbReference type="PROSITE-ProRule" id="PRU00339"/>
    </source>
</evidence>
<keyword evidence="4" id="KW-1185">Reference proteome</keyword>
<dbReference type="EMBL" id="JAPZVP010000005">
    <property type="protein sequence ID" value="MDA1359528.1"/>
    <property type="molecule type" value="Genomic_DNA"/>
</dbReference>
<dbReference type="SUPFAM" id="SSF48452">
    <property type="entry name" value="TPR-like"/>
    <property type="match status" value="2"/>
</dbReference>
<name>A0A9X3P9Q9_9ACTN</name>
<feature type="repeat" description="TPR" evidence="1">
    <location>
        <begin position="749"/>
        <end position="782"/>
    </location>
</feature>
<protein>
    <submittedName>
        <fullName evidence="3">CHAT domain-containing protein</fullName>
    </submittedName>
</protein>
<dbReference type="PROSITE" id="PS50005">
    <property type="entry name" value="TPR"/>
    <property type="match status" value="1"/>
</dbReference>
<accession>A0A9X3P9Q9</accession>
<comment type="caution">
    <text evidence="3">The sequence shown here is derived from an EMBL/GenBank/DDBJ whole genome shotgun (WGS) entry which is preliminary data.</text>
</comment>
<evidence type="ECO:0000313" key="4">
    <source>
        <dbReference type="Proteomes" id="UP001146067"/>
    </source>
</evidence>
<evidence type="ECO:0000259" key="2">
    <source>
        <dbReference type="Pfam" id="PF12770"/>
    </source>
</evidence>
<dbReference type="Pfam" id="PF12770">
    <property type="entry name" value="CHAT"/>
    <property type="match status" value="1"/>
</dbReference>
<reference evidence="3" key="1">
    <citation type="submission" date="2022-12" db="EMBL/GenBank/DDBJ databases">
        <title>Gycomyces niveus sp.nov.,a novel actinomycete isolated from soil in Shouguan.</title>
        <authorList>
            <person name="Yang X."/>
        </authorList>
    </citation>
    <scope>NUCLEOTIDE SEQUENCE</scope>
    <source>
        <strain evidence="3">NEAU-A15</strain>
    </source>
</reference>